<proteinExistence type="predicted"/>
<evidence type="ECO:0000256" key="1">
    <source>
        <dbReference type="SAM" id="Coils"/>
    </source>
</evidence>
<reference evidence="4" key="1">
    <citation type="submission" date="2014-07" db="EMBL/GenBank/DDBJ databases">
        <authorList>
            <person name="Monot Marc"/>
        </authorList>
    </citation>
    <scope>NUCLEOTIDE SEQUENCE</scope>
    <source>
        <strain evidence="4">7032989</strain>
    </source>
</reference>
<keyword evidence="3" id="KW-0472">Membrane</keyword>
<sequence>MIPFTQDVSIFYATIYGGILIGVLFDFYRGLRGNFKFINYFAIIFDVLFWFLATVIIFVTINLTEFFDLRYYHFVALFIGFILYYNTISKIVLSIINKIIRFVRNSFKKVTHYIVSFLNNLYYVIIYSLHLLFDIIFYIPNIFIATRKSIKRKSNKKLKNKKKSKPKKKKNKTKKRVVGKMNLRKKFSGQIIVVSLFLGISIFSMMTGFVFEYTKAKEYKKEIASLNKQLKKTEIQINSLKKDEKSYEGDLEDIARKRLNMVKPNETVYVDINR</sequence>
<feature type="transmembrane region" description="Helical" evidence="3">
    <location>
        <begin position="191"/>
        <end position="211"/>
    </location>
</feature>
<organism evidence="4">
    <name type="scientific">Clostridioides difficile</name>
    <name type="common">Peptoclostridium difficile</name>
    <dbReference type="NCBI Taxonomy" id="1496"/>
    <lineage>
        <taxon>Bacteria</taxon>
        <taxon>Bacillati</taxon>
        <taxon>Bacillota</taxon>
        <taxon>Clostridia</taxon>
        <taxon>Peptostreptococcales</taxon>
        <taxon>Peptostreptococcaceae</taxon>
        <taxon>Clostridioides</taxon>
    </lineage>
</organism>
<dbReference type="InterPro" id="IPR007060">
    <property type="entry name" value="FtsL/DivIC"/>
</dbReference>
<dbReference type="NCBIfam" id="TIGR02893">
    <property type="entry name" value="spore_yabQ"/>
    <property type="match status" value="1"/>
</dbReference>
<feature type="coiled-coil region" evidence="1">
    <location>
        <begin position="216"/>
        <end position="257"/>
    </location>
</feature>
<name>A0A069AXB0_CLODI</name>
<keyword evidence="1" id="KW-0175">Coiled coil</keyword>
<dbReference type="AlphaFoldDB" id="A0A069AXB0"/>
<protein>
    <submittedName>
        <fullName evidence="4">Putative membrane protein (Modular protein)</fullName>
    </submittedName>
</protein>
<evidence type="ECO:0000256" key="2">
    <source>
        <dbReference type="SAM" id="MobiDB-lite"/>
    </source>
</evidence>
<feature type="transmembrane region" description="Helical" evidence="3">
    <location>
        <begin position="6"/>
        <end position="25"/>
    </location>
</feature>
<feature type="transmembrane region" description="Helical" evidence="3">
    <location>
        <begin position="117"/>
        <end position="139"/>
    </location>
</feature>
<dbReference type="Pfam" id="PF09578">
    <property type="entry name" value="Spore_YabQ"/>
    <property type="match status" value="1"/>
</dbReference>
<evidence type="ECO:0000313" key="4">
    <source>
        <dbReference type="EMBL" id="CDT38502.1"/>
    </source>
</evidence>
<feature type="transmembrane region" description="Helical" evidence="3">
    <location>
        <begin position="37"/>
        <end position="59"/>
    </location>
</feature>
<feature type="transmembrane region" description="Helical" evidence="3">
    <location>
        <begin position="71"/>
        <end position="96"/>
    </location>
</feature>
<accession>A0A069AXB0</accession>
<keyword evidence="3" id="KW-0812">Transmembrane</keyword>
<evidence type="ECO:0000256" key="3">
    <source>
        <dbReference type="SAM" id="Phobius"/>
    </source>
</evidence>
<gene>
    <name evidence="4" type="ORF">BN1095_460009</name>
</gene>
<feature type="region of interest" description="Disordered" evidence="2">
    <location>
        <begin position="154"/>
        <end position="175"/>
    </location>
</feature>
<dbReference type="EMBL" id="LK933138">
    <property type="protein sequence ID" value="CDT38502.1"/>
    <property type="molecule type" value="Genomic_DNA"/>
</dbReference>
<dbReference type="Pfam" id="PF04977">
    <property type="entry name" value="DivIC"/>
    <property type="match status" value="1"/>
</dbReference>
<keyword evidence="3" id="KW-1133">Transmembrane helix</keyword>
<dbReference type="InterPro" id="IPR019074">
    <property type="entry name" value="YabQ"/>
</dbReference>